<dbReference type="PROSITE" id="PS50885">
    <property type="entry name" value="HAMP"/>
    <property type="match status" value="1"/>
</dbReference>
<keyword evidence="6" id="KW-0472">Membrane</keyword>
<comment type="similarity">
    <text evidence="4">Belongs to the methyl-accepting chemotaxis (MCP) protein family.</text>
</comment>
<organism evidence="10 11">
    <name type="scientific">Tardiphaga alba</name>
    <dbReference type="NCBI Taxonomy" id="340268"/>
    <lineage>
        <taxon>Bacteria</taxon>
        <taxon>Pseudomonadati</taxon>
        <taxon>Pseudomonadota</taxon>
        <taxon>Alphaproteobacteria</taxon>
        <taxon>Hyphomicrobiales</taxon>
        <taxon>Nitrobacteraceae</taxon>
        <taxon>Tardiphaga</taxon>
    </lineage>
</organism>
<dbReference type="Gene3D" id="1.10.287.950">
    <property type="entry name" value="Methyl-accepting chemotaxis protein"/>
    <property type="match status" value="1"/>
</dbReference>
<dbReference type="Proteomes" id="UP000682843">
    <property type="component" value="Chromosome"/>
</dbReference>
<dbReference type="PANTHER" id="PTHR32089:SF112">
    <property type="entry name" value="LYSOZYME-LIKE PROTEIN-RELATED"/>
    <property type="match status" value="1"/>
</dbReference>
<keyword evidence="3 5" id="KW-0807">Transducer</keyword>
<comment type="subcellular location">
    <subcellularLocation>
        <location evidence="1">Cell inner membrane</location>
        <topology evidence="1">Multi-pass membrane protein</topology>
    </subcellularLocation>
</comment>
<dbReference type="Pfam" id="PF00672">
    <property type="entry name" value="HAMP"/>
    <property type="match status" value="1"/>
</dbReference>
<evidence type="ECO:0000256" key="2">
    <source>
        <dbReference type="ARBA" id="ARBA00022519"/>
    </source>
</evidence>
<dbReference type="PROSITE" id="PS50111">
    <property type="entry name" value="CHEMOTAXIS_TRANSDUC_2"/>
    <property type="match status" value="1"/>
</dbReference>
<evidence type="ECO:0000256" key="3">
    <source>
        <dbReference type="ARBA" id="ARBA00023224"/>
    </source>
</evidence>
<dbReference type="InterPro" id="IPR003660">
    <property type="entry name" value="HAMP_dom"/>
</dbReference>
<dbReference type="Pfam" id="PF00015">
    <property type="entry name" value="MCPsignal"/>
    <property type="match status" value="1"/>
</dbReference>
<accession>A0ABX8AE78</accession>
<proteinExistence type="inferred from homology"/>
<dbReference type="SMART" id="SM00304">
    <property type="entry name" value="HAMP"/>
    <property type="match status" value="1"/>
</dbReference>
<name>A0ABX8AE78_9BRAD</name>
<keyword evidence="6" id="KW-0812">Transmembrane</keyword>
<feature type="transmembrane region" description="Helical" evidence="6">
    <location>
        <begin position="318"/>
        <end position="343"/>
    </location>
</feature>
<dbReference type="RefSeq" id="WP_211910777.1">
    <property type="nucleotide sequence ID" value="NZ_CP036498.1"/>
</dbReference>
<reference evidence="10 11" key="1">
    <citation type="submission" date="2019-02" db="EMBL/GenBank/DDBJ databases">
        <title>Emended description of the genus Rhodopseudomonas and description of Rhodopseudomonas albus sp. nov., a non-phototrophic, heavy-metal-tolerant bacterium isolated from garden soil.</title>
        <authorList>
            <person name="Bao Z."/>
            <person name="Cao W.W."/>
            <person name="Sato Y."/>
            <person name="Nishizawa T."/>
            <person name="Zhao J."/>
            <person name="Guo Y."/>
            <person name="Ohta H."/>
        </authorList>
    </citation>
    <scope>NUCLEOTIDE SEQUENCE [LARGE SCALE GENOMIC DNA]</scope>
    <source>
        <strain evidence="10 11">SK50-23</strain>
    </source>
</reference>
<keyword evidence="2" id="KW-1003">Cell membrane</keyword>
<protein>
    <submittedName>
        <fullName evidence="10">Methyl-accepting chemotaxis protein</fullName>
    </submittedName>
</protein>
<dbReference type="InterPro" id="IPR004089">
    <property type="entry name" value="MCPsignal_dom"/>
</dbReference>
<evidence type="ECO:0000313" key="11">
    <source>
        <dbReference type="Proteomes" id="UP000682843"/>
    </source>
</evidence>
<feature type="domain" description="HAMP" evidence="9">
    <location>
        <begin position="345"/>
        <end position="398"/>
    </location>
</feature>
<dbReference type="Gene3D" id="1.10.8.500">
    <property type="entry name" value="HAMP domain in histidine kinase"/>
    <property type="match status" value="1"/>
</dbReference>
<evidence type="ECO:0000259" key="7">
    <source>
        <dbReference type="PROSITE" id="PS50111"/>
    </source>
</evidence>
<dbReference type="EMBL" id="CP036498">
    <property type="protein sequence ID" value="QUS42042.1"/>
    <property type="molecule type" value="Genomic_DNA"/>
</dbReference>
<dbReference type="InterPro" id="IPR000727">
    <property type="entry name" value="T_SNARE_dom"/>
</dbReference>
<evidence type="ECO:0000256" key="1">
    <source>
        <dbReference type="ARBA" id="ARBA00004429"/>
    </source>
</evidence>
<dbReference type="PROSITE" id="PS50192">
    <property type="entry name" value="T_SNARE"/>
    <property type="match status" value="1"/>
</dbReference>
<dbReference type="SMART" id="SM00283">
    <property type="entry name" value="MA"/>
    <property type="match status" value="1"/>
</dbReference>
<feature type="domain" description="Methyl-accepting transducer" evidence="7">
    <location>
        <begin position="445"/>
        <end position="674"/>
    </location>
</feature>
<evidence type="ECO:0000256" key="4">
    <source>
        <dbReference type="ARBA" id="ARBA00029447"/>
    </source>
</evidence>
<dbReference type="PANTHER" id="PTHR32089">
    <property type="entry name" value="METHYL-ACCEPTING CHEMOTAXIS PROTEIN MCPB"/>
    <property type="match status" value="1"/>
</dbReference>
<feature type="domain" description="T-SNARE coiled-coil homology" evidence="8">
    <location>
        <begin position="590"/>
        <end position="652"/>
    </location>
</feature>
<keyword evidence="11" id="KW-1185">Reference proteome</keyword>
<keyword evidence="6" id="KW-1133">Transmembrane helix</keyword>
<sequence length="694" mass="72389">MKISTLLTVAVVSLSVVGGGVALYVAGTKYAALDRVHEAQGRLAIVRSVGDIPRYLNSERGFATNILYGPATIDPKAKAELIDRYRKQTDGARAKMLELRKGLPGPFVDGARIANEIDALNAKFVTLREAMDKAMDGPADARKDAGRKIVADNAVFNNAVTALLDEQVRRIAKLDGDAYRQASLANISWTLRDVGGLNASLHKNVVGSGRPATDAERLELSRIQGRSDQILASLQALRGVATTPANVSAALDKMNAAYVDRFGKELKMVKDGAATGKFEHDVDTYYTESQKGLGAIIDVRDAFYANAEQVLEEARSSAGFGLILALCGLAILAAADVAVVVMVRRRICKPIVDLTASMSRLAGGDLAGEVPSAGRNDEIGAMAAAVEVFKTSMMDAERLAADKAADSEAKAGRAKMLEKLTSTFEVAIQELVGGLSRASGAMEDTARSMEATAQTAGSQAVVVAGASDQTSGNVQSVASATEELSSSITEIGRQVAQSADIAARAVENARQTGETALSLADGAKRIGDVVTLINSIAAQTNLLALNATIEAARAGDAGRGFAVVASEVKSLAEQTARATTDIAEQVTSIQSASNHTVSAIQDVANVIGEMNRISSAIAAAIEEQGSATMEISRSVQEAARGTREVSTNIAGVRQAVDVSGAAAAQVLNAAEGLSRQSRDLTDQVNQFLSAVRAA</sequence>
<dbReference type="SUPFAM" id="SSF58104">
    <property type="entry name" value="Methyl-accepting chemotaxis protein (MCP) signaling domain"/>
    <property type="match status" value="1"/>
</dbReference>
<evidence type="ECO:0000313" key="10">
    <source>
        <dbReference type="EMBL" id="QUS42042.1"/>
    </source>
</evidence>
<dbReference type="CDD" id="cd06225">
    <property type="entry name" value="HAMP"/>
    <property type="match status" value="1"/>
</dbReference>
<keyword evidence="2" id="KW-0997">Cell inner membrane</keyword>
<evidence type="ECO:0000256" key="6">
    <source>
        <dbReference type="SAM" id="Phobius"/>
    </source>
</evidence>
<evidence type="ECO:0000259" key="9">
    <source>
        <dbReference type="PROSITE" id="PS50885"/>
    </source>
</evidence>
<gene>
    <name evidence="10" type="ORF">RPMA_26855</name>
</gene>
<evidence type="ECO:0000256" key="5">
    <source>
        <dbReference type="PROSITE-ProRule" id="PRU00284"/>
    </source>
</evidence>
<evidence type="ECO:0000259" key="8">
    <source>
        <dbReference type="PROSITE" id="PS50192"/>
    </source>
</evidence>